<keyword evidence="3" id="KW-1185">Reference proteome</keyword>
<comment type="caution">
    <text evidence="2">The sequence shown here is derived from an EMBL/GenBank/DDBJ whole genome shotgun (WGS) entry which is preliminary data.</text>
</comment>
<reference evidence="2 3" key="1">
    <citation type="journal article" date="2023" name="Plants (Basel)">
        <title>Bridging the Gap: Combining Genomics and Transcriptomics Approaches to Understand Stylosanthes scabra, an Orphan Legume from the Brazilian Caatinga.</title>
        <authorList>
            <person name="Ferreira-Neto J.R.C."/>
            <person name="da Silva M.D."/>
            <person name="Binneck E."/>
            <person name="de Melo N.F."/>
            <person name="da Silva R.H."/>
            <person name="de Melo A.L.T.M."/>
            <person name="Pandolfi V."/>
            <person name="Bustamante F.O."/>
            <person name="Brasileiro-Vidal A.C."/>
            <person name="Benko-Iseppon A.M."/>
        </authorList>
    </citation>
    <scope>NUCLEOTIDE SEQUENCE [LARGE SCALE GENOMIC DNA]</scope>
    <source>
        <tissue evidence="2">Leaves</tissue>
    </source>
</reference>
<evidence type="ECO:0000259" key="1">
    <source>
        <dbReference type="PROSITE" id="PS50181"/>
    </source>
</evidence>
<dbReference type="InterPro" id="IPR001810">
    <property type="entry name" value="F-box_dom"/>
</dbReference>
<feature type="domain" description="F-box" evidence="1">
    <location>
        <begin position="18"/>
        <end position="64"/>
    </location>
</feature>
<evidence type="ECO:0000313" key="3">
    <source>
        <dbReference type="Proteomes" id="UP001341840"/>
    </source>
</evidence>
<dbReference type="SUPFAM" id="SSF81383">
    <property type="entry name" value="F-box domain"/>
    <property type="match status" value="1"/>
</dbReference>
<dbReference type="Proteomes" id="UP001341840">
    <property type="component" value="Unassembled WGS sequence"/>
</dbReference>
<dbReference type="NCBIfam" id="TIGR01640">
    <property type="entry name" value="F_box_assoc_1"/>
    <property type="match status" value="1"/>
</dbReference>
<dbReference type="InterPro" id="IPR050796">
    <property type="entry name" value="SCF_F-box_component"/>
</dbReference>
<gene>
    <name evidence="2" type="ORF">PIB30_043965</name>
</gene>
<protein>
    <recommendedName>
        <fullName evidence="1">F-box domain-containing protein</fullName>
    </recommendedName>
</protein>
<dbReference type="InterPro" id="IPR017451">
    <property type="entry name" value="F-box-assoc_interact_dom"/>
</dbReference>
<dbReference type="EMBL" id="JASCZI010000259">
    <property type="protein sequence ID" value="MED6110545.1"/>
    <property type="molecule type" value="Genomic_DNA"/>
</dbReference>
<dbReference type="InterPro" id="IPR006527">
    <property type="entry name" value="F-box-assoc_dom_typ1"/>
</dbReference>
<evidence type="ECO:0000313" key="2">
    <source>
        <dbReference type="EMBL" id="MED6110545.1"/>
    </source>
</evidence>
<accession>A0ABU6QF42</accession>
<dbReference type="Pfam" id="PF07734">
    <property type="entry name" value="FBA_1"/>
    <property type="match status" value="1"/>
</dbReference>
<dbReference type="Gene3D" id="1.20.1280.50">
    <property type="match status" value="1"/>
</dbReference>
<organism evidence="2 3">
    <name type="scientific">Stylosanthes scabra</name>
    <dbReference type="NCBI Taxonomy" id="79078"/>
    <lineage>
        <taxon>Eukaryota</taxon>
        <taxon>Viridiplantae</taxon>
        <taxon>Streptophyta</taxon>
        <taxon>Embryophyta</taxon>
        <taxon>Tracheophyta</taxon>
        <taxon>Spermatophyta</taxon>
        <taxon>Magnoliopsida</taxon>
        <taxon>eudicotyledons</taxon>
        <taxon>Gunneridae</taxon>
        <taxon>Pentapetalae</taxon>
        <taxon>rosids</taxon>
        <taxon>fabids</taxon>
        <taxon>Fabales</taxon>
        <taxon>Fabaceae</taxon>
        <taxon>Papilionoideae</taxon>
        <taxon>50 kb inversion clade</taxon>
        <taxon>dalbergioids sensu lato</taxon>
        <taxon>Dalbergieae</taxon>
        <taxon>Pterocarpus clade</taxon>
        <taxon>Stylosanthes</taxon>
    </lineage>
</organism>
<dbReference type="SMART" id="SM00256">
    <property type="entry name" value="FBOX"/>
    <property type="match status" value="1"/>
</dbReference>
<dbReference type="PANTHER" id="PTHR31672">
    <property type="entry name" value="BNACNNG10540D PROTEIN"/>
    <property type="match status" value="1"/>
</dbReference>
<name>A0ABU6QF42_9FABA</name>
<dbReference type="PROSITE" id="PS50181">
    <property type="entry name" value="FBOX"/>
    <property type="match status" value="1"/>
</dbReference>
<dbReference type="Pfam" id="PF00646">
    <property type="entry name" value="F-box"/>
    <property type="match status" value="1"/>
</dbReference>
<sequence>MVLQSSIVEGNLLETTTTTTINTLSDDLIAEILFRLSMRNFLELKSVCKSWKILISDSLFARNHIQRSMTNPLMTNHRLAYSTRNLKDCRIGFFSVQSLLENVSSPSTSSSNPTKVVGFEMEDCLEILGSCNGLLCLLDVLCNFVQLWNPCTGLESEWLEIEKRGVGVMNYGFGYDHVHDKYKLLLFVQKRPSEPKIPMVFDRHWVIVFFDLGKEIFGKLSLPFMEGKNVCDLVLQVARECLCVCIDHQKSHFNVWMMKEHGVEESWTRLIVISHVELTRYEPEYPLDIVYIYENGVVMVVPPTNYKLVLYDPNDNWLHYPEIDSSSDGMTKFPMSERAAPRGFHIYHESLVSPSHLGLPCEVS</sequence>
<proteinExistence type="predicted"/>
<dbReference type="PANTHER" id="PTHR31672:SF13">
    <property type="entry name" value="F-BOX PROTEIN CPR30-LIKE"/>
    <property type="match status" value="1"/>
</dbReference>
<dbReference type="InterPro" id="IPR036047">
    <property type="entry name" value="F-box-like_dom_sf"/>
</dbReference>